<dbReference type="OrthoDB" id="9800768at2"/>
<dbReference type="InterPro" id="IPR005624">
    <property type="entry name" value="PduO/GlcC-like"/>
</dbReference>
<dbReference type="EMBL" id="FOBH01000001">
    <property type="protein sequence ID" value="SEK45839.1"/>
    <property type="molecule type" value="Genomic_DNA"/>
</dbReference>
<dbReference type="SUPFAM" id="SSF143744">
    <property type="entry name" value="GlcG-like"/>
    <property type="match status" value="1"/>
</dbReference>
<sequence>MNNKIILSLDDAKTIAAASEAEARHNDWPVVIAIVDDGGHLIHLLRLDNTQFGSVEVAIEKAHSAIAFRRPTKVWEDHIAEGRMRYLGLPGAVPIEGGLPIYAGGQFIGAVGVSGVRSNQDAQIAQAGLDTWLNAR</sequence>
<dbReference type="Pfam" id="PF03928">
    <property type="entry name" value="HbpS-like"/>
    <property type="match status" value="1"/>
</dbReference>
<dbReference type="PANTHER" id="PTHR34309:SF1">
    <property type="entry name" value="PROTEIN GLCG"/>
    <property type="match status" value="1"/>
</dbReference>
<gene>
    <name evidence="1" type="ORF">SAMN05216387_101482</name>
</gene>
<dbReference type="RefSeq" id="WP_090826891.1">
    <property type="nucleotide sequence ID" value="NZ_FOBH01000001.1"/>
</dbReference>
<dbReference type="InterPro" id="IPR052517">
    <property type="entry name" value="GlcG_carb_metab_protein"/>
</dbReference>
<dbReference type="STRING" id="1233.SAMN05216387_101482"/>
<reference evidence="1 2" key="1">
    <citation type="submission" date="2016-10" db="EMBL/GenBank/DDBJ databases">
        <authorList>
            <person name="de Groot N.N."/>
        </authorList>
    </citation>
    <scope>NUCLEOTIDE SEQUENCE [LARGE SCALE GENOMIC DNA]</scope>
    <source>
        <strain evidence="1 2">Nv1</strain>
    </source>
</reference>
<evidence type="ECO:0000313" key="2">
    <source>
        <dbReference type="Proteomes" id="UP000198620"/>
    </source>
</evidence>
<keyword evidence="2" id="KW-1185">Reference proteome</keyword>
<dbReference type="InterPro" id="IPR038084">
    <property type="entry name" value="PduO/GlcC-like_sf"/>
</dbReference>
<dbReference type="Gene3D" id="3.30.450.150">
    <property type="entry name" value="Haem-degrading domain"/>
    <property type="match status" value="1"/>
</dbReference>
<name>A0A1H7H6E2_9PROT</name>
<accession>A0A1H7H6E2</accession>
<organism evidence="1 2">
    <name type="scientific">Nitrosovibrio tenuis</name>
    <dbReference type="NCBI Taxonomy" id="1233"/>
    <lineage>
        <taxon>Bacteria</taxon>
        <taxon>Pseudomonadati</taxon>
        <taxon>Pseudomonadota</taxon>
        <taxon>Betaproteobacteria</taxon>
        <taxon>Nitrosomonadales</taxon>
        <taxon>Nitrosomonadaceae</taxon>
        <taxon>Nitrosovibrio</taxon>
    </lineage>
</organism>
<protein>
    <submittedName>
        <fullName evidence="1">Uncharacterized conserved protein GlcG, DUF336 family</fullName>
    </submittedName>
</protein>
<dbReference type="Proteomes" id="UP000198620">
    <property type="component" value="Unassembled WGS sequence"/>
</dbReference>
<evidence type="ECO:0000313" key="1">
    <source>
        <dbReference type="EMBL" id="SEK45839.1"/>
    </source>
</evidence>
<dbReference type="PANTHER" id="PTHR34309">
    <property type="entry name" value="SLR1406 PROTEIN"/>
    <property type="match status" value="1"/>
</dbReference>
<dbReference type="AlphaFoldDB" id="A0A1H7H6E2"/>
<proteinExistence type="predicted"/>